<gene>
    <name evidence="8" type="ORF">IZO911_LOCUS23667</name>
    <name evidence="9" type="ORF">KXQ929_LOCUS3522</name>
</gene>
<dbReference type="InterPro" id="IPR000719">
    <property type="entry name" value="Prot_kinase_dom"/>
</dbReference>
<dbReference type="PANTHER" id="PTHR24416">
    <property type="entry name" value="TYROSINE-PROTEIN KINASE RECEPTOR"/>
    <property type="match status" value="1"/>
</dbReference>
<dbReference type="GO" id="GO:0005886">
    <property type="term" value="C:plasma membrane"/>
    <property type="evidence" value="ECO:0007669"/>
    <property type="project" value="TreeGrafter"/>
</dbReference>
<dbReference type="Pfam" id="PF07714">
    <property type="entry name" value="PK_Tyr_Ser-Thr"/>
    <property type="match status" value="1"/>
</dbReference>
<dbReference type="InterPro" id="IPR015116">
    <property type="entry name" value="Cdc42-bd-like"/>
</dbReference>
<dbReference type="InterPro" id="IPR020635">
    <property type="entry name" value="Tyr_kinase_cat_dom"/>
</dbReference>
<dbReference type="Proteomes" id="UP000663868">
    <property type="component" value="Unassembled WGS sequence"/>
</dbReference>
<evidence type="ECO:0000313" key="9">
    <source>
        <dbReference type="EMBL" id="CAF3568800.1"/>
    </source>
</evidence>
<dbReference type="EMBL" id="CAJNOE010000276">
    <property type="protein sequence ID" value="CAF1112399.1"/>
    <property type="molecule type" value="Genomic_DNA"/>
</dbReference>
<name>A0A814PYY2_9BILA</name>
<evidence type="ECO:0000256" key="3">
    <source>
        <dbReference type="ARBA" id="ARBA00022490"/>
    </source>
</evidence>
<keyword evidence="2 4" id="KW-0728">SH3 domain</keyword>
<dbReference type="SUPFAM" id="SSF56112">
    <property type="entry name" value="Protein kinase-like (PK-like)"/>
    <property type="match status" value="1"/>
</dbReference>
<dbReference type="PANTHER" id="PTHR24416:SF611">
    <property type="entry name" value="TYROSINE-PROTEIN KINASE TRANSMEMBRANE RECEPTOR ROR"/>
    <property type="match status" value="1"/>
</dbReference>
<dbReference type="InterPro" id="IPR037085">
    <property type="entry name" value="Cdc42-bd-like_dom_sf"/>
</dbReference>
<dbReference type="SMART" id="SM00219">
    <property type="entry name" value="TyrKc"/>
    <property type="match status" value="1"/>
</dbReference>
<evidence type="ECO:0000313" key="8">
    <source>
        <dbReference type="EMBL" id="CAF1112399.1"/>
    </source>
</evidence>
<sequence>MLSKCAPESLRHQEFSSSSDVWMFGITVWEIFTLGTENPWAGLSVHEILKALEERGERLRCPDICPPLIYSLLLSCWSLNPIERPKFNKITSHLNQYRPIQYRVIRDSKQLNQITLIRGDTVSVFESLVDKPIWKGQNHRTQHVGFFPRNSLSITTTNTNEKISWPVRGSFIHTGHSDATGQGLSWGKIDKIDETILSNPIVTTIDTNERDDNVHIVSNILQLNNSNKNKPLITRAPPPIPKSAPTISDDLLLIDFSDTSLQKPSNELTQNQSLKPSNEPIQNQSFKPLTTTTESIQSSDNQPKLTNNLNNAQQFVTKVVTGVTEQLKNDFPRLNLSKTEYTPPLVRRFTIPYPTSYYNLHRPQ</sequence>
<evidence type="ECO:0000259" key="6">
    <source>
        <dbReference type="PROSITE" id="PS50002"/>
    </source>
</evidence>
<dbReference type="GO" id="GO:0005524">
    <property type="term" value="F:ATP binding"/>
    <property type="evidence" value="ECO:0007669"/>
    <property type="project" value="InterPro"/>
</dbReference>
<dbReference type="InterPro" id="IPR050122">
    <property type="entry name" value="RTK"/>
</dbReference>
<dbReference type="Pfam" id="PF09027">
    <property type="entry name" value="GTPase_binding"/>
    <property type="match status" value="1"/>
</dbReference>
<evidence type="ECO:0008006" key="11">
    <source>
        <dbReference type="Google" id="ProtNLM"/>
    </source>
</evidence>
<evidence type="ECO:0000256" key="2">
    <source>
        <dbReference type="ARBA" id="ARBA00022443"/>
    </source>
</evidence>
<dbReference type="PRINTS" id="PR00109">
    <property type="entry name" value="TYRKINASE"/>
</dbReference>
<feature type="domain" description="Protein kinase" evidence="7">
    <location>
        <begin position="1"/>
        <end position="98"/>
    </location>
</feature>
<feature type="domain" description="SH3" evidence="6">
    <location>
        <begin position="97"/>
        <end position="157"/>
    </location>
</feature>
<dbReference type="Pfam" id="PF07653">
    <property type="entry name" value="SH3_2"/>
    <property type="match status" value="1"/>
</dbReference>
<accession>A0A814PYY2</accession>
<dbReference type="GO" id="GO:0004714">
    <property type="term" value="F:transmembrane receptor protein tyrosine kinase activity"/>
    <property type="evidence" value="ECO:0007669"/>
    <property type="project" value="TreeGrafter"/>
</dbReference>
<dbReference type="Proteomes" id="UP000663860">
    <property type="component" value="Unassembled WGS sequence"/>
</dbReference>
<dbReference type="GO" id="GO:0043235">
    <property type="term" value="C:receptor complex"/>
    <property type="evidence" value="ECO:0007669"/>
    <property type="project" value="TreeGrafter"/>
</dbReference>
<dbReference type="GO" id="GO:0007169">
    <property type="term" value="P:cell surface receptor protein tyrosine kinase signaling pathway"/>
    <property type="evidence" value="ECO:0007669"/>
    <property type="project" value="TreeGrafter"/>
</dbReference>
<feature type="region of interest" description="Disordered" evidence="5">
    <location>
        <begin position="266"/>
        <end position="305"/>
    </location>
</feature>
<dbReference type="EMBL" id="CAJOBB010000114">
    <property type="protein sequence ID" value="CAF3568800.1"/>
    <property type="molecule type" value="Genomic_DNA"/>
</dbReference>
<evidence type="ECO:0000256" key="5">
    <source>
        <dbReference type="SAM" id="MobiDB-lite"/>
    </source>
</evidence>
<dbReference type="InterPro" id="IPR001452">
    <property type="entry name" value="SH3_domain"/>
</dbReference>
<reference evidence="8" key="1">
    <citation type="submission" date="2021-02" db="EMBL/GenBank/DDBJ databases">
        <authorList>
            <person name="Nowell W R."/>
        </authorList>
    </citation>
    <scope>NUCLEOTIDE SEQUENCE</scope>
</reference>
<dbReference type="PROSITE" id="PS50011">
    <property type="entry name" value="PROTEIN_KINASE_DOM"/>
    <property type="match status" value="1"/>
</dbReference>
<dbReference type="AlphaFoldDB" id="A0A814PYY2"/>
<dbReference type="Gene3D" id="4.10.680.10">
    <property type="entry name" value="Cdc42-like binding domain"/>
    <property type="match status" value="1"/>
</dbReference>
<comment type="subcellular location">
    <subcellularLocation>
        <location evidence="1">Cytoplasm</location>
    </subcellularLocation>
</comment>
<proteinExistence type="predicted"/>
<dbReference type="Gene3D" id="2.30.30.40">
    <property type="entry name" value="SH3 Domains"/>
    <property type="match status" value="1"/>
</dbReference>
<dbReference type="InterPro" id="IPR001245">
    <property type="entry name" value="Ser-Thr/Tyr_kinase_cat_dom"/>
</dbReference>
<dbReference type="InterPro" id="IPR036028">
    <property type="entry name" value="SH3-like_dom_sf"/>
</dbReference>
<protein>
    <recommendedName>
        <fullName evidence="11">Non-specific protein-tyrosine kinase</fullName>
    </recommendedName>
</protein>
<evidence type="ECO:0000256" key="1">
    <source>
        <dbReference type="ARBA" id="ARBA00004496"/>
    </source>
</evidence>
<keyword evidence="3" id="KW-0963">Cytoplasm</keyword>
<comment type="caution">
    <text evidence="8">The sequence shown here is derived from an EMBL/GenBank/DDBJ whole genome shotgun (WGS) entry which is preliminary data.</text>
</comment>
<dbReference type="Gene3D" id="1.10.510.10">
    <property type="entry name" value="Transferase(Phosphotransferase) domain 1"/>
    <property type="match status" value="1"/>
</dbReference>
<dbReference type="PROSITE" id="PS50002">
    <property type="entry name" value="SH3"/>
    <property type="match status" value="1"/>
</dbReference>
<dbReference type="SUPFAM" id="SSF50044">
    <property type="entry name" value="SH3-domain"/>
    <property type="match status" value="1"/>
</dbReference>
<organism evidence="8 10">
    <name type="scientific">Adineta steineri</name>
    <dbReference type="NCBI Taxonomy" id="433720"/>
    <lineage>
        <taxon>Eukaryota</taxon>
        <taxon>Metazoa</taxon>
        <taxon>Spiralia</taxon>
        <taxon>Gnathifera</taxon>
        <taxon>Rotifera</taxon>
        <taxon>Eurotatoria</taxon>
        <taxon>Bdelloidea</taxon>
        <taxon>Adinetida</taxon>
        <taxon>Adinetidae</taxon>
        <taxon>Adineta</taxon>
    </lineage>
</organism>
<dbReference type="GO" id="GO:0005737">
    <property type="term" value="C:cytoplasm"/>
    <property type="evidence" value="ECO:0007669"/>
    <property type="project" value="UniProtKB-SubCell"/>
</dbReference>
<dbReference type="InterPro" id="IPR011009">
    <property type="entry name" value="Kinase-like_dom_sf"/>
</dbReference>
<evidence type="ECO:0000313" key="10">
    <source>
        <dbReference type="Proteomes" id="UP000663860"/>
    </source>
</evidence>
<evidence type="ECO:0000259" key="7">
    <source>
        <dbReference type="PROSITE" id="PS50011"/>
    </source>
</evidence>
<evidence type="ECO:0000256" key="4">
    <source>
        <dbReference type="PROSITE-ProRule" id="PRU00192"/>
    </source>
</evidence>